<evidence type="ECO:0000256" key="4">
    <source>
        <dbReference type="ARBA" id="ARBA00022927"/>
    </source>
</evidence>
<dbReference type="InterPro" id="IPR037202">
    <property type="entry name" value="ESCRT_assembly_dom"/>
</dbReference>
<evidence type="ECO:0000256" key="6">
    <source>
        <dbReference type="SAM" id="Coils"/>
    </source>
</evidence>
<evidence type="ECO:0000256" key="5">
    <source>
        <dbReference type="PROSITE-ProRule" id="PRU00644"/>
    </source>
</evidence>
<gene>
    <name evidence="8" type="ORF">DH2020_024653</name>
</gene>
<dbReference type="InterPro" id="IPR016135">
    <property type="entry name" value="UBQ-conjugating_enzyme/RWD"/>
</dbReference>
<feature type="domain" description="SB" evidence="7">
    <location>
        <begin position="187"/>
        <end position="250"/>
    </location>
</feature>
<dbReference type="Proteomes" id="UP001318860">
    <property type="component" value="Unassembled WGS sequence"/>
</dbReference>
<evidence type="ECO:0000256" key="1">
    <source>
        <dbReference type="ARBA" id="ARBA00004177"/>
    </source>
</evidence>
<keyword evidence="4 5" id="KW-0653">Protein transport</keyword>
<dbReference type="SUPFAM" id="SSF140111">
    <property type="entry name" value="Endosomal sorting complex assembly domain"/>
    <property type="match status" value="1"/>
</dbReference>
<keyword evidence="2 5" id="KW-0813">Transport</keyword>
<dbReference type="InterPro" id="IPR017916">
    <property type="entry name" value="SB_dom"/>
</dbReference>
<comment type="caution">
    <text evidence="8">The sequence shown here is derived from an EMBL/GenBank/DDBJ whole genome shotgun (WGS) entry which is preliminary data.</text>
</comment>
<dbReference type="Gene3D" id="6.10.140.820">
    <property type="match status" value="1"/>
</dbReference>
<feature type="coiled-coil region" evidence="6">
    <location>
        <begin position="132"/>
        <end position="159"/>
    </location>
</feature>
<evidence type="ECO:0000256" key="3">
    <source>
        <dbReference type="ARBA" id="ARBA00022753"/>
    </source>
</evidence>
<dbReference type="Pfam" id="PF09454">
    <property type="entry name" value="Vps23_core"/>
    <property type="match status" value="1"/>
</dbReference>
<sequence length="250" mass="28217">MLSSLLGSFKSIFYEMPIASPNPIKFIEDALFCTGPLALSYADPDKKWIIRQHLISLFQDFPFLKPSVDIFTHDDGTEVKLLNANGDLPVPRPGPAVPARRNDLHRHGGDQGEDGAEIENLSRIQIELKRRSEDIGILVRELERERESLKETTMELCDEGDRVLSWLKVYDGVGFGFPVEEAFGCLDRKSEIMVECLAADLALEDLMFAMDEAVEKGVLGFGDYMKKVRVLAREQFLHRAKMVKIETPFG</sequence>
<dbReference type="PROSITE" id="PS51312">
    <property type="entry name" value="SB"/>
    <property type="match status" value="1"/>
</dbReference>
<dbReference type="EMBL" id="JABTTQ020000105">
    <property type="protein sequence ID" value="KAK6141618.1"/>
    <property type="molecule type" value="Genomic_DNA"/>
</dbReference>
<protein>
    <recommendedName>
        <fullName evidence="7">SB domain-containing protein</fullName>
    </recommendedName>
</protein>
<dbReference type="PANTHER" id="PTHR23306:SF21">
    <property type="entry name" value="UBIQUITIN-CONJUGATING ENZYME_RWD-LIKE PROTEIN"/>
    <property type="match status" value="1"/>
</dbReference>
<reference evidence="8 9" key="1">
    <citation type="journal article" date="2021" name="Comput. Struct. Biotechnol. J.">
        <title>De novo genome assembly of the potent medicinal plant Rehmannia glutinosa using nanopore technology.</title>
        <authorList>
            <person name="Ma L."/>
            <person name="Dong C."/>
            <person name="Song C."/>
            <person name="Wang X."/>
            <person name="Zheng X."/>
            <person name="Niu Y."/>
            <person name="Chen S."/>
            <person name="Feng W."/>
        </authorList>
    </citation>
    <scope>NUCLEOTIDE SEQUENCE [LARGE SCALE GENOMIC DNA]</scope>
    <source>
        <strain evidence="8">DH-2019</strain>
    </source>
</reference>
<dbReference type="CDD" id="cd11685">
    <property type="entry name" value="UEV_TSG101-like"/>
    <property type="match status" value="1"/>
</dbReference>
<keyword evidence="3" id="KW-0967">Endosome</keyword>
<dbReference type="Gene3D" id="3.10.110.10">
    <property type="entry name" value="Ubiquitin Conjugating Enzyme"/>
    <property type="match status" value="1"/>
</dbReference>
<evidence type="ECO:0000313" key="8">
    <source>
        <dbReference type="EMBL" id="KAK6141618.1"/>
    </source>
</evidence>
<dbReference type="PANTHER" id="PTHR23306">
    <property type="entry name" value="TUMOR SUSCEPTIBILITY GENE 101 PROTEIN-RELATED"/>
    <property type="match status" value="1"/>
</dbReference>
<evidence type="ECO:0000259" key="7">
    <source>
        <dbReference type="PROSITE" id="PS51312"/>
    </source>
</evidence>
<evidence type="ECO:0000313" key="9">
    <source>
        <dbReference type="Proteomes" id="UP001318860"/>
    </source>
</evidence>
<comment type="subcellular location">
    <subcellularLocation>
        <location evidence="1">Endosome</location>
    </subcellularLocation>
</comment>
<keyword evidence="6" id="KW-0175">Coiled coil</keyword>
<proteinExistence type="predicted"/>
<dbReference type="InterPro" id="IPR052070">
    <property type="entry name" value="ESCRT-I_UEV_domain"/>
</dbReference>
<accession>A0ABR0W4F6</accession>
<evidence type="ECO:0000256" key="2">
    <source>
        <dbReference type="ARBA" id="ARBA00022448"/>
    </source>
</evidence>
<name>A0ABR0W4F6_REHGL</name>
<keyword evidence="9" id="KW-1185">Reference proteome</keyword>
<organism evidence="8 9">
    <name type="scientific">Rehmannia glutinosa</name>
    <name type="common">Chinese foxglove</name>
    <dbReference type="NCBI Taxonomy" id="99300"/>
    <lineage>
        <taxon>Eukaryota</taxon>
        <taxon>Viridiplantae</taxon>
        <taxon>Streptophyta</taxon>
        <taxon>Embryophyta</taxon>
        <taxon>Tracheophyta</taxon>
        <taxon>Spermatophyta</taxon>
        <taxon>Magnoliopsida</taxon>
        <taxon>eudicotyledons</taxon>
        <taxon>Gunneridae</taxon>
        <taxon>Pentapetalae</taxon>
        <taxon>asterids</taxon>
        <taxon>lamiids</taxon>
        <taxon>Lamiales</taxon>
        <taxon>Orobanchaceae</taxon>
        <taxon>Rehmannieae</taxon>
        <taxon>Rehmannia</taxon>
    </lineage>
</organism>